<feature type="domain" description="Lumazine-binding" evidence="11">
    <location>
        <begin position="97"/>
        <end position="193"/>
    </location>
</feature>
<dbReference type="GO" id="GO:0004746">
    <property type="term" value="F:riboflavin synthase activity"/>
    <property type="evidence" value="ECO:0007669"/>
    <property type="project" value="UniProtKB-UniRule"/>
</dbReference>
<comment type="pathway">
    <text evidence="3">Cofactor biosynthesis; riboflavin biosynthesis; riboflavin from 2-hydroxy-3-oxobutyl phosphate and 5-amino-6-(D-ribitylamino)uracil: step 2/2.</text>
</comment>
<dbReference type="EMBL" id="MVDD01000014">
    <property type="protein sequence ID" value="PKQ61412.1"/>
    <property type="molecule type" value="Genomic_DNA"/>
</dbReference>
<evidence type="ECO:0000256" key="8">
    <source>
        <dbReference type="ARBA" id="ARBA00022737"/>
    </source>
</evidence>
<dbReference type="InterPro" id="IPR026017">
    <property type="entry name" value="Lumazine-bd_dom"/>
</dbReference>
<keyword evidence="6" id="KW-0686">Riboflavin biosynthesis</keyword>
<gene>
    <name evidence="12" type="ORF">BZG02_15775</name>
</gene>
<comment type="catalytic activity">
    <reaction evidence="1">
        <text>2 6,7-dimethyl-8-(1-D-ribityl)lumazine + H(+) = 5-amino-6-(D-ribitylamino)uracil + riboflavin</text>
        <dbReference type="Rhea" id="RHEA:20772"/>
        <dbReference type="ChEBI" id="CHEBI:15378"/>
        <dbReference type="ChEBI" id="CHEBI:15934"/>
        <dbReference type="ChEBI" id="CHEBI:57986"/>
        <dbReference type="ChEBI" id="CHEBI:58201"/>
        <dbReference type="EC" id="2.5.1.9"/>
    </reaction>
</comment>
<name>A0A2N3HTN5_9BACT</name>
<dbReference type="SUPFAM" id="SSF63380">
    <property type="entry name" value="Riboflavin synthase domain-like"/>
    <property type="match status" value="2"/>
</dbReference>
<feature type="repeat" description="Lumazine-binding" evidence="10">
    <location>
        <begin position="1"/>
        <end position="96"/>
    </location>
</feature>
<dbReference type="PANTHER" id="PTHR21098:SF12">
    <property type="entry name" value="RIBOFLAVIN SYNTHASE"/>
    <property type="match status" value="1"/>
</dbReference>
<dbReference type="InterPro" id="IPR023366">
    <property type="entry name" value="ATP_synth_asu-like_sf"/>
</dbReference>
<evidence type="ECO:0000256" key="7">
    <source>
        <dbReference type="ARBA" id="ARBA00022679"/>
    </source>
</evidence>
<keyword evidence="13" id="KW-1185">Reference proteome</keyword>
<dbReference type="NCBIfam" id="TIGR00187">
    <property type="entry name" value="ribE"/>
    <property type="match status" value="1"/>
</dbReference>
<dbReference type="FunFam" id="2.40.30.20:FF:000004">
    <property type="entry name" value="Riboflavin synthase, alpha subunit"/>
    <property type="match status" value="1"/>
</dbReference>
<comment type="caution">
    <text evidence="12">The sequence shown here is derived from an EMBL/GenBank/DDBJ whole genome shotgun (WGS) entry which is preliminary data.</text>
</comment>
<comment type="function">
    <text evidence="2">Catalyzes the dismutation of two molecules of 6,7-dimethyl-8-ribityllumazine, resulting in the formation of riboflavin and 5-amino-6-(D-ribitylamino)uracil.</text>
</comment>
<evidence type="ECO:0000256" key="6">
    <source>
        <dbReference type="ARBA" id="ARBA00022619"/>
    </source>
</evidence>
<dbReference type="Pfam" id="PF00677">
    <property type="entry name" value="Lum_binding"/>
    <property type="match status" value="2"/>
</dbReference>
<dbReference type="PANTHER" id="PTHR21098">
    <property type="entry name" value="RIBOFLAVIN SYNTHASE ALPHA CHAIN"/>
    <property type="match status" value="1"/>
</dbReference>
<dbReference type="OrthoDB" id="9788537at2"/>
<dbReference type="Gene3D" id="2.40.30.20">
    <property type="match status" value="2"/>
</dbReference>
<reference evidence="12 13" key="1">
    <citation type="journal article" date="2017" name="Front. Microbiol.">
        <title>Labilibaculum manganireducens gen. nov., sp. nov. and Labilibaculum filiforme sp. nov., Novel Bacteroidetes Isolated from Subsurface Sediments of the Baltic Sea.</title>
        <authorList>
            <person name="Vandieken V."/>
            <person name="Marshall I.P."/>
            <person name="Niemann H."/>
            <person name="Engelen B."/>
            <person name="Cypionka H."/>
        </authorList>
    </citation>
    <scope>NUCLEOTIDE SEQUENCE [LARGE SCALE GENOMIC DNA]</scope>
    <source>
        <strain evidence="12 13">59.16B</strain>
    </source>
</reference>
<organism evidence="12 13">
    <name type="scientific">Labilibaculum filiforme</name>
    <dbReference type="NCBI Taxonomy" id="1940526"/>
    <lineage>
        <taxon>Bacteria</taxon>
        <taxon>Pseudomonadati</taxon>
        <taxon>Bacteroidota</taxon>
        <taxon>Bacteroidia</taxon>
        <taxon>Marinilabiliales</taxon>
        <taxon>Marinifilaceae</taxon>
        <taxon>Labilibaculum</taxon>
    </lineage>
</organism>
<dbReference type="AlphaFoldDB" id="A0A2N3HTN5"/>
<evidence type="ECO:0000256" key="9">
    <source>
        <dbReference type="NCBIfam" id="TIGR00187"/>
    </source>
</evidence>
<protein>
    <recommendedName>
        <fullName evidence="5 9">Riboflavin synthase</fullName>
        <ecNumber evidence="4 9">2.5.1.9</ecNumber>
    </recommendedName>
</protein>
<evidence type="ECO:0000256" key="5">
    <source>
        <dbReference type="ARBA" id="ARBA00013950"/>
    </source>
</evidence>
<feature type="repeat" description="Lumazine-binding" evidence="10">
    <location>
        <begin position="97"/>
        <end position="193"/>
    </location>
</feature>
<evidence type="ECO:0000256" key="4">
    <source>
        <dbReference type="ARBA" id="ARBA00012827"/>
    </source>
</evidence>
<dbReference type="NCBIfam" id="NF009566">
    <property type="entry name" value="PRK13020.1"/>
    <property type="match status" value="1"/>
</dbReference>
<evidence type="ECO:0000256" key="10">
    <source>
        <dbReference type="PROSITE-ProRule" id="PRU00524"/>
    </source>
</evidence>
<evidence type="ECO:0000256" key="2">
    <source>
        <dbReference type="ARBA" id="ARBA00002803"/>
    </source>
</evidence>
<dbReference type="PROSITE" id="PS51177">
    <property type="entry name" value="LUMAZINE_BIND"/>
    <property type="match status" value="2"/>
</dbReference>
<dbReference type="CDD" id="cd00402">
    <property type="entry name" value="Riboflavin_synthase_like"/>
    <property type="match status" value="1"/>
</dbReference>
<dbReference type="RefSeq" id="WP_101262446.1">
    <property type="nucleotide sequence ID" value="NZ_MVDD01000014.1"/>
</dbReference>
<evidence type="ECO:0000256" key="1">
    <source>
        <dbReference type="ARBA" id="ARBA00000968"/>
    </source>
</evidence>
<dbReference type="PIRSF" id="PIRSF000498">
    <property type="entry name" value="Riboflavin_syn_A"/>
    <property type="match status" value="1"/>
</dbReference>
<evidence type="ECO:0000313" key="12">
    <source>
        <dbReference type="EMBL" id="PKQ61412.1"/>
    </source>
</evidence>
<evidence type="ECO:0000256" key="3">
    <source>
        <dbReference type="ARBA" id="ARBA00004887"/>
    </source>
</evidence>
<dbReference type="InterPro" id="IPR017938">
    <property type="entry name" value="Riboflavin_synthase-like_b-brl"/>
</dbReference>
<feature type="domain" description="Lumazine-binding" evidence="11">
    <location>
        <begin position="1"/>
        <end position="96"/>
    </location>
</feature>
<dbReference type="Proteomes" id="UP000233535">
    <property type="component" value="Unassembled WGS sequence"/>
</dbReference>
<keyword evidence="8" id="KW-0677">Repeat</keyword>
<dbReference type="EC" id="2.5.1.9" evidence="4 9"/>
<evidence type="ECO:0000259" key="11">
    <source>
        <dbReference type="PROSITE" id="PS51177"/>
    </source>
</evidence>
<dbReference type="FunFam" id="2.40.30.20:FF:000014">
    <property type="entry name" value="Riboflavin synthase, alpha subunit"/>
    <property type="match status" value="1"/>
</dbReference>
<accession>A0A2N3HTN5</accession>
<dbReference type="NCBIfam" id="NF006767">
    <property type="entry name" value="PRK09289.1"/>
    <property type="match status" value="1"/>
</dbReference>
<evidence type="ECO:0000313" key="13">
    <source>
        <dbReference type="Proteomes" id="UP000233535"/>
    </source>
</evidence>
<dbReference type="InterPro" id="IPR001783">
    <property type="entry name" value="Lumazine-bd"/>
</dbReference>
<dbReference type="GO" id="GO:0009231">
    <property type="term" value="P:riboflavin biosynthetic process"/>
    <property type="evidence" value="ECO:0007669"/>
    <property type="project" value="UniProtKB-KW"/>
</dbReference>
<proteinExistence type="predicted"/>
<sequence length="219" mass="23824">MFTGLIEEIGSIKSIQSGGKSIRLTIAARTIMDDVKLGDSIATNGICLTVVAFNSTGFSADVMPETMSRTNFGLLGAGSRVNLERALRLGDRMGGHMLSGHVDGLGEVVSKEHDDNAIWVCIAAPKNILKYIVEKGSIAIDGISLTVAYVDDKIFKVSIIPLTQEDTTLTSKKIGAKVNLECDMTAKYIEKFMFHKEEENAKADKKDISMNFLRENGFV</sequence>
<keyword evidence="7" id="KW-0808">Transferase</keyword>